<feature type="chain" id="PRO_5040140685" evidence="1">
    <location>
        <begin position="20"/>
        <end position="160"/>
    </location>
</feature>
<dbReference type="EMBL" id="CP090170">
    <property type="protein sequence ID" value="UJO21350.1"/>
    <property type="molecule type" value="Genomic_DNA"/>
</dbReference>
<sequence>MQLISVLASAAALIAPSLAAALPETFAAPSGLPEGYQWSVENWHAGCARSGCSYDFNVTGTITPPYPGFKAYCSGSDTGYYANCEILEGVSTSGIPFVAASLRPNFQNGIATMSVSLSFTDADSLITYNISGWHDASYNAFVAPLEQFNITEPFQVTQVA</sequence>
<dbReference type="OMA" id="CYYNFNV"/>
<dbReference type="RefSeq" id="XP_047765716.1">
    <property type="nucleotide sequence ID" value="XM_047910580.1"/>
</dbReference>
<gene>
    <name evidence="2" type="ORF">CLAFUR5_11432</name>
</gene>
<evidence type="ECO:0000313" key="3">
    <source>
        <dbReference type="Proteomes" id="UP000756132"/>
    </source>
</evidence>
<keyword evidence="3" id="KW-1185">Reference proteome</keyword>
<dbReference type="Proteomes" id="UP000756132">
    <property type="component" value="Chromosome 8"/>
</dbReference>
<reference evidence="2" key="2">
    <citation type="journal article" date="2022" name="Microb. Genom.">
        <title>A chromosome-scale genome assembly of the tomato pathogen Cladosporium fulvum reveals a compartmentalized genome architecture and the presence of a dispensable chromosome.</title>
        <authorList>
            <person name="Zaccaron A.Z."/>
            <person name="Chen L.H."/>
            <person name="Samaras A."/>
            <person name="Stergiopoulos I."/>
        </authorList>
    </citation>
    <scope>NUCLEOTIDE SEQUENCE</scope>
    <source>
        <strain evidence="2">Race5_Kim</strain>
    </source>
</reference>
<dbReference type="OrthoDB" id="3508922at2759"/>
<feature type="signal peptide" evidence="1">
    <location>
        <begin position="1"/>
        <end position="19"/>
    </location>
</feature>
<accession>A0A9Q8PF94</accession>
<proteinExistence type="predicted"/>
<dbReference type="KEGG" id="ffu:CLAFUR5_11432"/>
<dbReference type="AlphaFoldDB" id="A0A9Q8PF94"/>
<dbReference type="GeneID" id="71991310"/>
<keyword evidence="1" id="KW-0732">Signal</keyword>
<evidence type="ECO:0000313" key="2">
    <source>
        <dbReference type="EMBL" id="UJO21350.1"/>
    </source>
</evidence>
<evidence type="ECO:0000256" key="1">
    <source>
        <dbReference type="SAM" id="SignalP"/>
    </source>
</evidence>
<name>A0A9Q8PF94_PASFU</name>
<protein>
    <submittedName>
        <fullName evidence="2">Uncharacterized protein</fullName>
    </submittedName>
</protein>
<organism evidence="2 3">
    <name type="scientific">Passalora fulva</name>
    <name type="common">Tomato leaf mold</name>
    <name type="synonym">Cladosporium fulvum</name>
    <dbReference type="NCBI Taxonomy" id="5499"/>
    <lineage>
        <taxon>Eukaryota</taxon>
        <taxon>Fungi</taxon>
        <taxon>Dikarya</taxon>
        <taxon>Ascomycota</taxon>
        <taxon>Pezizomycotina</taxon>
        <taxon>Dothideomycetes</taxon>
        <taxon>Dothideomycetidae</taxon>
        <taxon>Mycosphaerellales</taxon>
        <taxon>Mycosphaerellaceae</taxon>
        <taxon>Fulvia</taxon>
    </lineage>
</organism>
<reference evidence="2" key="1">
    <citation type="submission" date="2021-12" db="EMBL/GenBank/DDBJ databases">
        <authorList>
            <person name="Zaccaron A."/>
            <person name="Stergiopoulos I."/>
        </authorList>
    </citation>
    <scope>NUCLEOTIDE SEQUENCE</scope>
    <source>
        <strain evidence="2">Race5_Kim</strain>
    </source>
</reference>